<dbReference type="Pfam" id="PF02332">
    <property type="entry name" value="Phenol_Hydrox"/>
    <property type="match status" value="1"/>
</dbReference>
<accession>A0A7W2ARB6</accession>
<sequence>MAARMGLKQKYHAMTRDLMWDSQEFDMKRVYPLIEKEGIILKDPSRWEDPFRMAYNQYVKVQAEKDLLYHAVRNAFEANEGHAKVVDARWYEGVKAFAIAVQPAEYQAHRLMAYIGRNIPIEAIRFATINQCLDELRHAQIEIKHYAHMSKKIDGLHAYAQTNENLWFNTVTKSFFEDALSAGPFEALVAIAFSFEYVFTNILFLPFATSAAAVGDDNFVAVGKSVQSDESRHMALGMSALKMLLEEDDRNVPIIQRWLDKWYWRAYRIFSVVATLIDYYPRIRPISWKRAFKTYVEDQVFEGLFKDFRKYGIRLPLHAEDSIKEKEHYSHAVMRILNHAKHVNAFRGFRLHPDDYEWLSSEYPDTFERYYAPFFRRMDDHVLAVATPGIPAICTVCQIPLEFPDPDNPTRFWTQYSEYNNKTYMTCSPGCKHIFEQEPHKYAQIWWPAEAYVSGEFGENLPDDLFKYFGFAPEEANEYYSSRDYERWLQYRKQLGLDQIFTGR</sequence>
<dbReference type="InterPro" id="IPR012348">
    <property type="entry name" value="RNR-like"/>
</dbReference>
<dbReference type="InterPro" id="IPR007029">
    <property type="entry name" value="YHS_dom"/>
</dbReference>
<dbReference type="InterPro" id="IPR009078">
    <property type="entry name" value="Ferritin-like_SF"/>
</dbReference>
<protein>
    <recommendedName>
        <fullName evidence="1">propane 2-monooxygenase</fullName>
        <ecNumber evidence="1">1.14.13.227</ecNumber>
    </recommendedName>
</protein>
<dbReference type="Gene3D" id="1.10.620.20">
    <property type="entry name" value="Ribonucleotide Reductase, subunit A"/>
    <property type="match status" value="1"/>
</dbReference>
<evidence type="ECO:0000256" key="3">
    <source>
        <dbReference type="ARBA" id="ARBA00023033"/>
    </source>
</evidence>
<dbReference type="Proteomes" id="UP000538292">
    <property type="component" value="Unassembled WGS sequence"/>
</dbReference>
<evidence type="ECO:0000313" key="7">
    <source>
        <dbReference type="Proteomes" id="UP000538292"/>
    </source>
</evidence>
<dbReference type="RefSeq" id="WP_181737826.1">
    <property type="nucleotide sequence ID" value="NZ_JACEOL010000009.1"/>
</dbReference>
<evidence type="ECO:0000313" key="6">
    <source>
        <dbReference type="EMBL" id="MBA4601400.1"/>
    </source>
</evidence>
<dbReference type="EMBL" id="JACEOL010000009">
    <property type="protein sequence ID" value="MBA4601400.1"/>
    <property type="molecule type" value="Genomic_DNA"/>
</dbReference>
<evidence type="ECO:0000256" key="2">
    <source>
        <dbReference type="ARBA" id="ARBA00023002"/>
    </source>
</evidence>
<dbReference type="EC" id="1.14.13.227" evidence="1"/>
<proteinExistence type="predicted"/>
<comment type="caution">
    <text evidence="6">The sequence shown here is derived from an EMBL/GenBank/DDBJ whole genome shotgun (WGS) entry which is preliminary data.</text>
</comment>
<dbReference type="SUPFAM" id="SSF47240">
    <property type="entry name" value="Ferritin-like"/>
    <property type="match status" value="1"/>
</dbReference>
<keyword evidence="7" id="KW-1185">Reference proteome</keyword>
<evidence type="ECO:0000259" key="5">
    <source>
        <dbReference type="Pfam" id="PF04945"/>
    </source>
</evidence>
<name>A0A7W2ARB6_9BACL</name>
<dbReference type="InterPro" id="IPR003430">
    <property type="entry name" value="Phenol_Hydrox"/>
</dbReference>
<evidence type="ECO:0000256" key="1">
    <source>
        <dbReference type="ARBA" id="ARBA00012710"/>
    </source>
</evidence>
<keyword evidence="3" id="KW-0503">Monooxygenase</keyword>
<evidence type="ECO:0000256" key="4">
    <source>
        <dbReference type="ARBA" id="ARBA00048941"/>
    </source>
</evidence>
<comment type="catalytic activity">
    <reaction evidence="4">
        <text>propane + NADH + O2 + H(+) = propan-2-ol + NAD(+) + H2O</text>
        <dbReference type="Rhea" id="RHEA:49992"/>
        <dbReference type="ChEBI" id="CHEBI:15377"/>
        <dbReference type="ChEBI" id="CHEBI:15378"/>
        <dbReference type="ChEBI" id="CHEBI:15379"/>
        <dbReference type="ChEBI" id="CHEBI:17824"/>
        <dbReference type="ChEBI" id="CHEBI:32879"/>
        <dbReference type="ChEBI" id="CHEBI:57540"/>
        <dbReference type="ChEBI" id="CHEBI:57945"/>
        <dbReference type="EC" id="1.14.13.227"/>
    </reaction>
</comment>
<keyword evidence="2" id="KW-0560">Oxidoreductase</keyword>
<dbReference type="AlphaFoldDB" id="A0A7W2ARB6"/>
<organism evidence="6 7">
    <name type="scientific">Thermoactinomyces mirandus</name>
    <dbReference type="NCBI Taxonomy" id="2756294"/>
    <lineage>
        <taxon>Bacteria</taxon>
        <taxon>Bacillati</taxon>
        <taxon>Bacillota</taxon>
        <taxon>Bacilli</taxon>
        <taxon>Bacillales</taxon>
        <taxon>Thermoactinomycetaceae</taxon>
        <taxon>Thermoactinomyces</taxon>
    </lineage>
</organism>
<dbReference type="Pfam" id="PF04945">
    <property type="entry name" value="YHS"/>
    <property type="match status" value="1"/>
</dbReference>
<reference evidence="6 7" key="1">
    <citation type="submission" date="2020-07" db="EMBL/GenBank/DDBJ databases">
        <title>Thermoactinomyces phylogeny.</title>
        <authorList>
            <person name="Dunlap C."/>
        </authorList>
    </citation>
    <scope>NUCLEOTIDE SEQUENCE [LARGE SCALE GENOMIC DNA]</scope>
    <source>
        <strain evidence="6 7">AMNI-1</strain>
    </source>
</reference>
<gene>
    <name evidence="6" type="ORF">H2C83_03510</name>
</gene>
<feature type="domain" description="YHS" evidence="5">
    <location>
        <begin position="406"/>
        <end position="444"/>
    </location>
</feature>
<dbReference type="GO" id="GO:0004497">
    <property type="term" value="F:monooxygenase activity"/>
    <property type="evidence" value="ECO:0007669"/>
    <property type="project" value="UniProtKB-KW"/>
</dbReference>